<dbReference type="RefSeq" id="WP_192774315.1">
    <property type="nucleotide sequence ID" value="NZ_BAAASY010000017.1"/>
</dbReference>
<feature type="domain" description="YCII-related" evidence="2">
    <location>
        <begin position="23"/>
        <end position="113"/>
    </location>
</feature>
<dbReference type="InterPro" id="IPR011008">
    <property type="entry name" value="Dimeric_a/b-barrel"/>
</dbReference>
<evidence type="ECO:0000313" key="3">
    <source>
        <dbReference type="EMBL" id="MBE1558973.1"/>
    </source>
</evidence>
<evidence type="ECO:0000313" key="4">
    <source>
        <dbReference type="Proteomes" id="UP000661607"/>
    </source>
</evidence>
<protein>
    <recommendedName>
        <fullName evidence="2">YCII-related domain-containing protein</fullName>
    </recommendedName>
</protein>
<dbReference type="EMBL" id="JADBEF010000001">
    <property type="protein sequence ID" value="MBE1558973.1"/>
    <property type="molecule type" value="Genomic_DNA"/>
</dbReference>
<dbReference type="Pfam" id="PF03795">
    <property type="entry name" value="YCII"/>
    <property type="match status" value="1"/>
</dbReference>
<dbReference type="Proteomes" id="UP000661607">
    <property type="component" value="Unassembled WGS sequence"/>
</dbReference>
<keyword evidence="4" id="KW-1185">Reference proteome</keyword>
<gene>
    <name evidence="3" type="ORF">H4W81_001752</name>
</gene>
<dbReference type="SUPFAM" id="SSF54909">
    <property type="entry name" value="Dimeric alpha+beta barrel"/>
    <property type="match status" value="1"/>
</dbReference>
<dbReference type="Gene3D" id="3.30.70.1060">
    <property type="entry name" value="Dimeric alpha+beta barrel"/>
    <property type="match status" value="1"/>
</dbReference>
<organism evidence="3 4">
    <name type="scientific">Nonomuraea africana</name>
    <dbReference type="NCBI Taxonomy" id="46171"/>
    <lineage>
        <taxon>Bacteria</taxon>
        <taxon>Bacillati</taxon>
        <taxon>Actinomycetota</taxon>
        <taxon>Actinomycetes</taxon>
        <taxon>Streptosporangiales</taxon>
        <taxon>Streptosporangiaceae</taxon>
        <taxon>Nonomuraea</taxon>
    </lineage>
</organism>
<comment type="caution">
    <text evidence="3">The sequence shown here is derived from an EMBL/GenBank/DDBJ whole genome shotgun (WGS) entry which is preliminary data.</text>
</comment>
<name>A0ABR9KB72_9ACTN</name>
<sequence>MPTYIALTYTAEVDWSQPEYADALREYVAFDEAHEAVLRGGHALYPTATATTVRVPDGKGGEPIISDGPYAETKEALTGFYLLECADLDEAVAIATKIPAAWHGTVEVRPVRPSLEP</sequence>
<evidence type="ECO:0000259" key="2">
    <source>
        <dbReference type="Pfam" id="PF03795"/>
    </source>
</evidence>
<reference evidence="3 4" key="1">
    <citation type="submission" date="2020-10" db="EMBL/GenBank/DDBJ databases">
        <title>Sequencing the genomes of 1000 actinobacteria strains.</title>
        <authorList>
            <person name="Klenk H.-P."/>
        </authorList>
    </citation>
    <scope>NUCLEOTIDE SEQUENCE [LARGE SCALE GENOMIC DNA]</scope>
    <source>
        <strain evidence="3 4">DSM 43748</strain>
    </source>
</reference>
<evidence type="ECO:0000256" key="1">
    <source>
        <dbReference type="ARBA" id="ARBA00007689"/>
    </source>
</evidence>
<dbReference type="InterPro" id="IPR005545">
    <property type="entry name" value="YCII"/>
</dbReference>
<dbReference type="PANTHER" id="PTHR35174">
    <property type="entry name" value="BLL7171 PROTEIN-RELATED"/>
    <property type="match status" value="1"/>
</dbReference>
<accession>A0ABR9KB72</accession>
<comment type="similarity">
    <text evidence="1">Belongs to the YciI family.</text>
</comment>
<proteinExistence type="inferred from homology"/>
<dbReference type="PANTHER" id="PTHR35174:SF3">
    <property type="entry name" value="BLL7171 PROTEIN"/>
    <property type="match status" value="1"/>
</dbReference>